<dbReference type="EMBL" id="VHSH01000005">
    <property type="protein sequence ID" value="TQV79331.1"/>
    <property type="molecule type" value="Genomic_DNA"/>
</dbReference>
<evidence type="ECO:0000313" key="3">
    <source>
        <dbReference type="Proteomes" id="UP000315252"/>
    </source>
</evidence>
<sequence>MVYRFLKDESGVTAIEYSLIAAMVSVVAMAAFQAFGLEMRAMYDEVAQVVSDTIP</sequence>
<organism evidence="2 3">
    <name type="scientific">Denitrobaculum tricleocarpae</name>
    <dbReference type="NCBI Taxonomy" id="2591009"/>
    <lineage>
        <taxon>Bacteria</taxon>
        <taxon>Pseudomonadati</taxon>
        <taxon>Pseudomonadota</taxon>
        <taxon>Alphaproteobacteria</taxon>
        <taxon>Rhodospirillales</taxon>
        <taxon>Rhodospirillaceae</taxon>
        <taxon>Denitrobaculum</taxon>
    </lineage>
</organism>
<keyword evidence="1" id="KW-0812">Transmembrane</keyword>
<reference evidence="2 3" key="1">
    <citation type="submission" date="2019-06" db="EMBL/GenBank/DDBJ databases">
        <title>Whole genome sequence for Rhodospirillaceae sp. R148.</title>
        <authorList>
            <person name="Wang G."/>
        </authorList>
    </citation>
    <scope>NUCLEOTIDE SEQUENCE [LARGE SCALE GENOMIC DNA]</scope>
    <source>
        <strain evidence="2 3">R148</strain>
    </source>
</reference>
<evidence type="ECO:0000256" key="1">
    <source>
        <dbReference type="SAM" id="Phobius"/>
    </source>
</evidence>
<dbReference type="Proteomes" id="UP000315252">
    <property type="component" value="Unassembled WGS sequence"/>
</dbReference>
<feature type="transmembrane region" description="Helical" evidence="1">
    <location>
        <begin position="12"/>
        <end position="32"/>
    </location>
</feature>
<comment type="caution">
    <text evidence="2">The sequence shown here is derived from an EMBL/GenBank/DDBJ whole genome shotgun (WGS) entry which is preliminary data.</text>
</comment>
<dbReference type="InterPro" id="IPR007047">
    <property type="entry name" value="Flp_Fap"/>
</dbReference>
<gene>
    <name evidence="2" type="ORF">FKG95_16940</name>
</gene>
<dbReference type="Pfam" id="PF04964">
    <property type="entry name" value="Flp_Fap"/>
    <property type="match status" value="1"/>
</dbReference>
<keyword evidence="1" id="KW-1133">Transmembrane helix</keyword>
<proteinExistence type="predicted"/>
<dbReference type="RefSeq" id="WP_142897555.1">
    <property type="nucleotide sequence ID" value="NZ_ML660056.1"/>
</dbReference>
<dbReference type="AlphaFoldDB" id="A0A545TQD7"/>
<name>A0A545TQD7_9PROT</name>
<evidence type="ECO:0000313" key="2">
    <source>
        <dbReference type="EMBL" id="TQV79331.1"/>
    </source>
</evidence>
<accession>A0A545TQD7</accession>
<keyword evidence="3" id="KW-1185">Reference proteome</keyword>
<keyword evidence="1" id="KW-0472">Membrane</keyword>
<protein>
    <submittedName>
        <fullName evidence="2">Flp family type IVb pilin</fullName>
    </submittedName>
</protein>